<accession>A0A7C2ZH97</accession>
<feature type="domain" description="AAA" evidence="3">
    <location>
        <begin position="22"/>
        <end position="179"/>
    </location>
</feature>
<dbReference type="EMBL" id="DSFP01000051">
    <property type="protein sequence ID" value="HEW46186.1"/>
    <property type="molecule type" value="Genomic_DNA"/>
</dbReference>
<dbReference type="InterPro" id="IPR050625">
    <property type="entry name" value="ParA/MinD_ATPase"/>
</dbReference>
<dbReference type="AlphaFoldDB" id="A0A7C2ZH97"/>
<dbReference type="PIRSF" id="PIRSF003092">
    <property type="entry name" value="MinD"/>
    <property type="match status" value="1"/>
</dbReference>
<dbReference type="GO" id="GO:0009898">
    <property type="term" value="C:cytoplasmic side of plasma membrane"/>
    <property type="evidence" value="ECO:0007669"/>
    <property type="project" value="TreeGrafter"/>
</dbReference>
<dbReference type="GO" id="GO:0051782">
    <property type="term" value="P:negative regulation of cell division"/>
    <property type="evidence" value="ECO:0007669"/>
    <property type="project" value="TreeGrafter"/>
</dbReference>
<dbReference type="InterPro" id="IPR033875">
    <property type="entry name" value="FlhG"/>
</dbReference>
<gene>
    <name evidence="4" type="ORF">ENO47_05915</name>
</gene>
<dbReference type="SUPFAM" id="SSF52540">
    <property type="entry name" value="P-loop containing nucleoside triphosphate hydrolases"/>
    <property type="match status" value="1"/>
</dbReference>
<dbReference type="Gene3D" id="3.40.50.300">
    <property type="entry name" value="P-loop containing nucleotide triphosphate hydrolases"/>
    <property type="match status" value="1"/>
</dbReference>
<dbReference type="PANTHER" id="PTHR43384">
    <property type="entry name" value="SEPTUM SITE-DETERMINING PROTEIN MIND HOMOLOG, CHLOROPLASTIC-RELATED"/>
    <property type="match status" value="1"/>
</dbReference>
<dbReference type="GO" id="GO:0016887">
    <property type="term" value="F:ATP hydrolysis activity"/>
    <property type="evidence" value="ECO:0007669"/>
    <property type="project" value="TreeGrafter"/>
</dbReference>
<organism evidence="4">
    <name type="scientific">Hydrogenobacter sp</name>
    <dbReference type="NCBI Taxonomy" id="2152829"/>
    <lineage>
        <taxon>Bacteria</taxon>
        <taxon>Pseudomonadati</taxon>
        <taxon>Aquificota</taxon>
        <taxon>Aquificia</taxon>
        <taxon>Aquificales</taxon>
        <taxon>Aquificaceae</taxon>
        <taxon>Hydrogenobacter</taxon>
    </lineage>
</organism>
<keyword evidence="2" id="KW-0067">ATP-binding</keyword>
<sequence>MMEAQALHLLKAEGKEERTGYMAVASGKGGVGKTLITINIGRILSKKGKKVLIVDGDLGLSNVHIMLGITPAKNLYHFFMGEAPIEEVVVPIEENLAFISSGSGVRELVNLPPAQLKSLIYRLQEYAEKNYQWVIFDTPPGIHFDTTALVSSSHIPLIITTPEPTSIADAYGLIKVLNQEEKLKEFYLLVNKVQSDEEGIKVFESIRVVCEKFTSAEVRYLGSIRFNPKMIRNIINQNPFDESLTRDLTNALSKLSLDIRPQPMSFWQRLLSKLRR</sequence>
<comment type="caution">
    <text evidence="4">The sequence shown here is derived from an EMBL/GenBank/DDBJ whole genome shotgun (WGS) entry which is preliminary data.</text>
</comment>
<dbReference type="GO" id="GO:0005524">
    <property type="term" value="F:ATP binding"/>
    <property type="evidence" value="ECO:0007669"/>
    <property type="project" value="UniProtKB-KW"/>
</dbReference>
<protein>
    <submittedName>
        <fullName evidence="4">MinD/ParA family protein</fullName>
    </submittedName>
</protein>
<keyword evidence="1" id="KW-0547">Nucleotide-binding</keyword>
<dbReference type="InterPro" id="IPR027417">
    <property type="entry name" value="P-loop_NTPase"/>
</dbReference>
<dbReference type="InterPro" id="IPR025501">
    <property type="entry name" value="MinD_FleN"/>
</dbReference>
<dbReference type="Pfam" id="PF13614">
    <property type="entry name" value="AAA_31"/>
    <property type="match status" value="1"/>
</dbReference>
<evidence type="ECO:0000259" key="3">
    <source>
        <dbReference type="Pfam" id="PF13614"/>
    </source>
</evidence>
<evidence type="ECO:0000256" key="2">
    <source>
        <dbReference type="ARBA" id="ARBA00022840"/>
    </source>
</evidence>
<reference evidence="4" key="1">
    <citation type="journal article" date="2020" name="mSystems">
        <title>Genome- and Community-Level Interaction Insights into Carbon Utilization and Element Cycling Functions of Hydrothermarchaeota in Hydrothermal Sediment.</title>
        <authorList>
            <person name="Zhou Z."/>
            <person name="Liu Y."/>
            <person name="Xu W."/>
            <person name="Pan J."/>
            <person name="Luo Z.H."/>
            <person name="Li M."/>
        </authorList>
    </citation>
    <scope>NUCLEOTIDE SEQUENCE [LARGE SCALE GENOMIC DNA]</scope>
    <source>
        <strain evidence="4">SpSt-132</strain>
    </source>
</reference>
<proteinExistence type="predicted"/>
<evidence type="ECO:0000256" key="1">
    <source>
        <dbReference type="ARBA" id="ARBA00022741"/>
    </source>
</evidence>
<dbReference type="GO" id="GO:0005829">
    <property type="term" value="C:cytosol"/>
    <property type="evidence" value="ECO:0007669"/>
    <property type="project" value="TreeGrafter"/>
</dbReference>
<name>A0A7C2ZH97_9AQUI</name>
<dbReference type="PANTHER" id="PTHR43384:SF4">
    <property type="entry name" value="CELLULOSE BIOSYNTHESIS PROTEIN BCSQ-RELATED"/>
    <property type="match status" value="1"/>
</dbReference>
<dbReference type="CDD" id="cd02038">
    <property type="entry name" value="FlhG-like"/>
    <property type="match status" value="1"/>
</dbReference>
<evidence type="ECO:0000313" key="4">
    <source>
        <dbReference type="EMBL" id="HEW46186.1"/>
    </source>
</evidence>
<dbReference type="InterPro" id="IPR025669">
    <property type="entry name" value="AAA_dom"/>
</dbReference>